<dbReference type="Pfam" id="PF13692">
    <property type="entry name" value="Glyco_trans_1_4"/>
    <property type="match status" value="1"/>
</dbReference>
<dbReference type="AlphaFoldDB" id="A0A0D6AWN6"/>
<dbReference type="Gene3D" id="3.40.50.2000">
    <property type="entry name" value="Glycogen Phosphorylase B"/>
    <property type="match status" value="1"/>
</dbReference>
<proteinExistence type="predicted"/>
<organism evidence="1 2">
    <name type="scientific">Rhodovulum sulfidophilum</name>
    <name type="common">Rhodobacter sulfidophilus</name>
    <dbReference type="NCBI Taxonomy" id="35806"/>
    <lineage>
        <taxon>Bacteria</taxon>
        <taxon>Pseudomonadati</taxon>
        <taxon>Pseudomonadota</taxon>
        <taxon>Alphaproteobacteria</taxon>
        <taxon>Rhodobacterales</taxon>
        <taxon>Paracoccaceae</taxon>
        <taxon>Rhodovulum</taxon>
    </lineage>
</organism>
<evidence type="ECO:0000313" key="2">
    <source>
        <dbReference type="Proteomes" id="UP000064912"/>
    </source>
</evidence>
<dbReference type="PANTHER" id="PTHR12526:SF600">
    <property type="entry name" value="GLYCOSYL TRANSFERASE GROUP 1"/>
    <property type="match status" value="1"/>
</dbReference>
<dbReference type="SUPFAM" id="SSF53756">
    <property type="entry name" value="UDP-Glycosyltransferase/glycogen phosphorylase"/>
    <property type="match status" value="1"/>
</dbReference>
<dbReference type="GO" id="GO:0016757">
    <property type="term" value="F:glycosyltransferase activity"/>
    <property type="evidence" value="ECO:0007669"/>
    <property type="project" value="TreeGrafter"/>
</dbReference>
<evidence type="ECO:0000313" key="1">
    <source>
        <dbReference type="EMBL" id="BAQ67308.1"/>
    </source>
</evidence>
<protein>
    <submittedName>
        <fullName evidence="1">Glycosyl transferase group 1</fullName>
    </submittedName>
</protein>
<dbReference type="eggNOG" id="COG0438">
    <property type="taxonomic scope" value="Bacteria"/>
</dbReference>
<gene>
    <name evidence="1" type="ORF">NHU_00137</name>
</gene>
<reference evidence="1 2" key="1">
    <citation type="submission" date="2015-02" db="EMBL/GenBank/DDBJ databases">
        <title>Genome sequene of Rhodovulum sulfidophilum DSM 2351.</title>
        <authorList>
            <person name="Nagao N."/>
        </authorList>
    </citation>
    <scope>NUCLEOTIDE SEQUENCE [LARGE SCALE GENOMIC DNA]</scope>
    <source>
        <strain evidence="1 2">DSM 2351</strain>
    </source>
</reference>
<sequence>MVSLFGRFAASPHNSKIMRAIASEFDADWYLSHYSDVADAGVDPLAHYVRYGAREGRNPRPDFDGTSYLIINPDVRDAGMNPFYHWVLYGRAEGRVISHDQGIAGGSSGEMPVLEFSGLLTPLDCLASSQLRRLDLSALPDKLMGCGFPYGMAPGPVSFPLVLFRDGPGEVPADRIQQALALTTGAVHVLSRNAGRRRGKGRDRLRHWSLTGDAALADLKAVLKGLDSEFVGLWDAAFSPAISAWHFLEAALRQDPVLAHAGASLVRRDGRLWRSGFRERAGEAGLAALGRDAHFLDPYQFRLRPSAMLDPCFGLARVAALRDAAAHVGRRDGPRMTEAILRLAAPLARFGQPVFAAQGCALALSEDEPYQPLKPAKADDGVLPNDPGPVEAVVFVDSVPPMPDQDAGSVTASNFVDIFLERGAEVVFYSTAQRNWNNPYALSLAARGVVCLTDPVVRNYARACEHIAAAGYERLSFLLTRIYAGGELVEQTRARFPQARLIFNTVDLHGLRELREARIAGSPAREFSAQTTFARECDIIQRCDATILLSEAEMTELSPTLGHANLHLIPMVNEFSPPKARYSQRRGLMFIGGFAHHPNVDAVEYILDELWAPIRARDPDMVLQIVGPHFPDRLRDRLPEGVEALGFVPDLGAALEKVRLTLAPLRYGAGIKGKIGTSLAHGVPCVATSLAAEGMGLQAGRDILVADTPEAFAEAVIRLHGDEIRWTRMSRAGYDFCEARYSRRAVAAKLNALLDGVPA</sequence>
<dbReference type="PANTHER" id="PTHR12526">
    <property type="entry name" value="GLYCOSYLTRANSFERASE"/>
    <property type="match status" value="1"/>
</dbReference>
<name>A0A0D6AWN6_RHOSU</name>
<keyword evidence="1" id="KW-0808">Transferase</keyword>
<dbReference type="Proteomes" id="UP000064912">
    <property type="component" value="Chromosome"/>
</dbReference>
<dbReference type="EMBL" id="AP014800">
    <property type="protein sequence ID" value="BAQ67308.1"/>
    <property type="molecule type" value="Genomic_DNA"/>
</dbReference>
<accession>A0A0D6AWN6</accession>
<dbReference type="PATRIC" id="fig|35806.4.peg.136"/>
<dbReference type="KEGG" id="rsu:NHU_00137"/>